<dbReference type="PANTHER" id="PTHR11102:SF147">
    <property type="entry name" value="SEL1L ADAPTOR SUBUNIT OF ERAD E3 UBIQUITIN LIGASE"/>
    <property type="match status" value="1"/>
</dbReference>
<evidence type="ECO:0000256" key="1">
    <source>
        <dbReference type="SAM" id="MobiDB-lite"/>
    </source>
</evidence>
<reference evidence="3 4" key="1">
    <citation type="submission" date="2007-01" db="EMBL/GenBank/DDBJ databases">
        <authorList>
            <person name="Haygood M."/>
            <person name="Podell S."/>
            <person name="Anderson C."/>
            <person name="Hopkinson B."/>
            <person name="Roe K."/>
            <person name="Barbeau K."/>
            <person name="Gaasterland T."/>
            <person name="Ferriera S."/>
            <person name="Johnson J."/>
            <person name="Kravitz S."/>
            <person name="Beeson K."/>
            <person name="Sutton G."/>
            <person name="Rogers Y.-H."/>
            <person name="Friedman R."/>
            <person name="Frazier M."/>
            <person name="Venter J.C."/>
        </authorList>
    </citation>
    <scope>NUCLEOTIDE SEQUENCE [LARGE SCALE GENOMIC DNA]</scope>
    <source>
        <strain evidence="3 4">ATCC 23134</strain>
    </source>
</reference>
<evidence type="ECO:0000313" key="3">
    <source>
        <dbReference type="EMBL" id="EAY26884.1"/>
    </source>
</evidence>
<proteinExistence type="predicted"/>
<keyword evidence="4" id="KW-1185">Reference proteome</keyword>
<dbReference type="Gene3D" id="1.25.40.10">
    <property type="entry name" value="Tetratricopeptide repeat domain"/>
    <property type="match status" value="1"/>
</dbReference>
<dbReference type="Pfam" id="PF08238">
    <property type="entry name" value="Sel1"/>
    <property type="match status" value="3"/>
</dbReference>
<dbReference type="InterPro" id="IPR011990">
    <property type="entry name" value="TPR-like_helical_dom_sf"/>
</dbReference>
<feature type="signal peptide" evidence="2">
    <location>
        <begin position="1"/>
        <end position="20"/>
    </location>
</feature>
<comment type="caution">
    <text evidence="3">The sequence shown here is derived from an EMBL/GenBank/DDBJ whole genome shotgun (WGS) entry which is preliminary data.</text>
</comment>
<dbReference type="eggNOG" id="COG0790">
    <property type="taxonomic scope" value="Bacteria"/>
</dbReference>
<dbReference type="PANTHER" id="PTHR11102">
    <property type="entry name" value="SEL-1-LIKE PROTEIN"/>
    <property type="match status" value="1"/>
</dbReference>
<dbReference type="SUPFAM" id="SSF81901">
    <property type="entry name" value="HCP-like"/>
    <property type="match status" value="1"/>
</dbReference>
<evidence type="ECO:0008006" key="5">
    <source>
        <dbReference type="Google" id="ProtNLM"/>
    </source>
</evidence>
<evidence type="ECO:0000313" key="4">
    <source>
        <dbReference type="Proteomes" id="UP000004095"/>
    </source>
</evidence>
<sequence>MKKIFCLAVALLWLSAFSFAQETLTPEQTNTIKQSTAKLLQNYAKALSSMGDTSFLRTLEPKPSESGTQTGSNDQDQEPTIEEVPYKERLIDVFFETNDIYVCNDVFPYFSKADHPQTANMSKMVVAKTYLTYIMTWYKKGIQITYDNLEYGQIKFNKNAPVPYYHLRVKLNRKIKGSYQDGSVYEDSTPLYFYIRTAGKYPTQMSEVQIFSIDWGTQEARARRSGKIRVSEGIAAGTRYFDSENYRMAYETLMKYKDEKKLRKNAKASLALAWMYFRGLGTKENFKETLVWLQHAADRKDKYALFYLGEAYYFGYEIKEDERKAYKLYRKAAGKRLGMAEHATGRANELGKGTSKSMRRARHWYKRAVKHGYYQAQKDYDRVKKK</sequence>
<dbReference type="RefSeq" id="WP_002700164.1">
    <property type="nucleotide sequence ID" value="NZ_AAWS01000029.1"/>
</dbReference>
<dbReference type="Proteomes" id="UP000004095">
    <property type="component" value="Unassembled WGS sequence"/>
</dbReference>
<dbReference type="SMART" id="SM00671">
    <property type="entry name" value="SEL1"/>
    <property type="match status" value="3"/>
</dbReference>
<dbReference type="EMBL" id="AAWS01000029">
    <property type="protein sequence ID" value="EAY26884.1"/>
    <property type="molecule type" value="Genomic_DNA"/>
</dbReference>
<dbReference type="OrthoDB" id="844699at2"/>
<protein>
    <recommendedName>
        <fullName evidence="5">Sel1 repeat family</fullName>
    </recommendedName>
</protein>
<gene>
    <name evidence="3" type="ORF">M23134_04834</name>
</gene>
<feature type="compositionally biased region" description="Polar residues" evidence="1">
    <location>
        <begin position="65"/>
        <end position="74"/>
    </location>
</feature>
<name>A1ZRZ6_MICM2</name>
<dbReference type="GO" id="GO:0036503">
    <property type="term" value="P:ERAD pathway"/>
    <property type="evidence" value="ECO:0007669"/>
    <property type="project" value="TreeGrafter"/>
</dbReference>
<feature type="chain" id="PRO_5002642402" description="Sel1 repeat family" evidence="2">
    <location>
        <begin position="21"/>
        <end position="386"/>
    </location>
</feature>
<organism evidence="3 4">
    <name type="scientific">Microscilla marina ATCC 23134</name>
    <dbReference type="NCBI Taxonomy" id="313606"/>
    <lineage>
        <taxon>Bacteria</taxon>
        <taxon>Pseudomonadati</taxon>
        <taxon>Bacteroidota</taxon>
        <taxon>Cytophagia</taxon>
        <taxon>Cytophagales</taxon>
        <taxon>Microscillaceae</taxon>
        <taxon>Microscilla</taxon>
    </lineage>
</organism>
<keyword evidence="2" id="KW-0732">Signal</keyword>
<evidence type="ECO:0000256" key="2">
    <source>
        <dbReference type="SAM" id="SignalP"/>
    </source>
</evidence>
<dbReference type="AlphaFoldDB" id="A1ZRZ6"/>
<dbReference type="InterPro" id="IPR006597">
    <property type="entry name" value="Sel1-like"/>
</dbReference>
<dbReference type="InterPro" id="IPR050767">
    <property type="entry name" value="Sel1_AlgK"/>
</dbReference>
<feature type="region of interest" description="Disordered" evidence="1">
    <location>
        <begin position="58"/>
        <end position="81"/>
    </location>
</feature>
<accession>A1ZRZ6</accession>